<accession>A0A117NG67</accession>
<proteinExistence type="predicted"/>
<reference evidence="1" key="1">
    <citation type="journal article" date="2015" name="Genome Biol. Evol.">
        <title>Organellar Genomes of White Spruce (Picea glauca): Assembly and Annotation.</title>
        <authorList>
            <person name="Jackman S.D."/>
            <person name="Warren R.L."/>
            <person name="Gibb E.A."/>
            <person name="Vandervalk B.P."/>
            <person name="Mohamadi H."/>
            <person name="Chu J."/>
            <person name="Raymond A."/>
            <person name="Pleasance S."/>
            <person name="Coope R."/>
            <person name="Wildung M.R."/>
            <person name="Ritland C.E."/>
            <person name="Bousquet J."/>
            <person name="Jones S.J."/>
            <person name="Bohlmann J."/>
            <person name="Birol I."/>
        </authorList>
    </citation>
    <scope>NUCLEOTIDE SEQUENCE [LARGE SCALE GENOMIC DNA]</scope>
    <source>
        <tissue evidence="1">Flushing bud</tissue>
    </source>
</reference>
<gene>
    <name evidence="1" type="ORF">ABT39_MTgene1834</name>
</gene>
<comment type="caution">
    <text evidence="1">The sequence shown here is derived from an EMBL/GenBank/DDBJ whole genome shotgun (WGS) entry which is preliminary data.</text>
</comment>
<protein>
    <submittedName>
        <fullName evidence="1">Uncharacterized protein</fullName>
    </submittedName>
</protein>
<dbReference type="AlphaFoldDB" id="A0A117NG67"/>
<geneLocation type="mitochondrion" evidence="1"/>
<sequence>MRGGKDSNQARGYLGNYIINSDLVNEACNSLIPGSGLRRTHPAQKANHILDSPLPLDRNPLSTLL</sequence>
<name>A0A117NG67_PICGL</name>
<organism evidence="1">
    <name type="scientific">Picea glauca</name>
    <name type="common">White spruce</name>
    <name type="synonym">Pinus glauca</name>
    <dbReference type="NCBI Taxonomy" id="3330"/>
    <lineage>
        <taxon>Eukaryota</taxon>
        <taxon>Viridiplantae</taxon>
        <taxon>Streptophyta</taxon>
        <taxon>Embryophyta</taxon>
        <taxon>Tracheophyta</taxon>
        <taxon>Spermatophyta</taxon>
        <taxon>Pinopsida</taxon>
        <taxon>Pinidae</taxon>
        <taxon>Conifers I</taxon>
        <taxon>Pinales</taxon>
        <taxon>Pinaceae</taxon>
        <taxon>Picea</taxon>
    </lineage>
</organism>
<evidence type="ECO:0000313" key="1">
    <source>
        <dbReference type="EMBL" id="KUM46328.1"/>
    </source>
</evidence>
<dbReference type="EMBL" id="LKAM01000012">
    <property type="protein sequence ID" value="KUM46328.1"/>
    <property type="molecule type" value="Genomic_DNA"/>
</dbReference>
<keyword evidence="1" id="KW-0496">Mitochondrion</keyword>